<accession>A0A8H7YXN6</accession>
<evidence type="ECO:0000313" key="1">
    <source>
        <dbReference type="EMBL" id="KAG5299917.1"/>
    </source>
</evidence>
<dbReference type="VEuPathDB" id="FungiDB:I7I52_10383"/>
<gene>
    <name evidence="1" type="ORF">I7I52_10383</name>
</gene>
<dbReference type="AlphaFoldDB" id="A0A8H7YXN6"/>
<dbReference type="EMBL" id="JAEVHI010000002">
    <property type="protein sequence ID" value="KAG5299917.1"/>
    <property type="molecule type" value="Genomic_DNA"/>
</dbReference>
<evidence type="ECO:0000313" key="2">
    <source>
        <dbReference type="Proteomes" id="UP000670092"/>
    </source>
</evidence>
<organism evidence="1 2">
    <name type="scientific">Ajellomyces capsulatus</name>
    <name type="common">Darling's disease fungus</name>
    <name type="synonym">Histoplasma capsulatum</name>
    <dbReference type="NCBI Taxonomy" id="5037"/>
    <lineage>
        <taxon>Eukaryota</taxon>
        <taxon>Fungi</taxon>
        <taxon>Dikarya</taxon>
        <taxon>Ascomycota</taxon>
        <taxon>Pezizomycotina</taxon>
        <taxon>Eurotiomycetes</taxon>
        <taxon>Eurotiomycetidae</taxon>
        <taxon>Onygenales</taxon>
        <taxon>Ajellomycetaceae</taxon>
        <taxon>Histoplasma</taxon>
    </lineage>
</organism>
<protein>
    <submittedName>
        <fullName evidence="1">Uncharacterized protein</fullName>
    </submittedName>
</protein>
<name>A0A8H7YXN6_AJECA</name>
<sequence>MANNSIVVTREIEGYGDGSYIPHVVNKTGQKFKLRADLARDTSPRKAPGVTLICHRISGARRTGLGLGGNRSRN</sequence>
<proteinExistence type="predicted"/>
<comment type="caution">
    <text evidence="1">The sequence shown here is derived from an EMBL/GenBank/DDBJ whole genome shotgun (WGS) entry which is preliminary data.</text>
</comment>
<dbReference type="Proteomes" id="UP000670092">
    <property type="component" value="Unassembled WGS sequence"/>
</dbReference>
<reference evidence="1 2" key="1">
    <citation type="submission" date="2021-01" db="EMBL/GenBank/DDBJ databases">
        <title>Chromosome-level genome assembly of a human fungal pathogen reveals clustering of transcriptionally co-regulated genes.</title>
        <authorList>
            <person name="Voorhies M."/>
            <person name="Cohen S."/>
            <person name="Shea T.P."/>
            <person name="Petrus S."/>
            <person name="Munoz J.F."/>
            <person name="Poplawski S."/>
            <person name="Goldman W.E."/>
            <person name="Michael T."/>
            <person name="Cuomo C.A."/>
            <person name="Sil A."/>
            <person name="Beyhan S."/>
        </authorList>
    </citation>
    <scope>NUCLEOTIDE SEQUENCE [LARGE SCALE GENOMIC DNA]</scope>
    <source>
        <strain evidence="1 2">G184AR</strain>
    </source>
</reference>